<dbReference type="OrthoDB" id="4062651at2759"/>
<proteinExistence type="predicted"/>
<evidence type="ECO:0000313" key="3">
    <source>
        <dbReference type="Proteomes" id="UP000305067"/>
    </source>
</evidence>
<keyword evidence="3" id="KW-1185">Reference proteome</keyword>
<accession>A0A5C3Q207</accession>
<evidence type="ECO:0000313" key="2">
    <source>
        <dbReference type="EMBL" id="TFK95157.1"/>
    </source>
</evidence>
<reference evidence="2 3" key="1">
    <citation type="journal article" date="2019" name="Nat. Ecol. Evol.">
        <title>Megaphylogeny resolves global patterns of mushroom evolution.</title>
        <authorList>
            <person name="Varga T."/>
            <person name="Krizsan K."/>
            <person name="Foldi C."/>
            <person name="Dima B."/>
            <person name="Sanchez-Garcia M."/>
            <person name="Sanchez-Ramirez S."/>
            <person name="Szollosi G.J."/>
            <person name="Szarkandi J.G."/>
            <person name="Papp V."/>
            <person name="Albert L."/>
            <person name="Andreopoulos W."/>
            <person name="Angelini C."/>
            <person name="Antonin V."/>
            <person name="Barry K.W."/>
            <person name="Bougher N.L."/>
            <person name="Buchanan P."/>
            <person name="Buyck B."/>
            <person name="Bense V."/>
            <person name="Catcheside P."/>
            <person name="Chovatia M."/>
            <person name="Cooper J."/>
            <person name="Damon W."/>
            <person name="Desjardin D."/>
            <person name="Finy P."/>
            <person name="Geml J."/>
            <person name="Haridas S."/>
            <person name="Hughes K."/>
            <person name="Justo A."/>
            <person name="Karasinski D."/>
            <person name="Kautmanova I."/>
            <person name="Kiss B."/>
            <person name="Kocsube S."/>
            <person name="Kotiranta H."/>
            <person name="LaButti K.M."/>
            <person name="Lechner B.E."/>
            <person name="Liimatainen K."/>
            <person name="Lipzen A."/>
            <person name="Lukacs Z."/>
            <person name="Mihaltcheva S."/>
            <person name="Morgado L.N."/>
            <person name="Niskanen T."/>
            <person name="Noordeloos M.E."/>
            <person name="Ohm R.A."/>
            <person name="Ortiz-Santana B."/>
            <person name="Ovrebo C."/>
            <person name="Racz N."/>
            <person name="Riley R."/>
            <person name="Savchenko A."/>
            <person name="Shiryaev A."/>
            <person name="Soop K."/>
            <person name="Spirin V."/>
            <person name="Szebenyi C."/>
            <person name="Tomsovsky M."/>
            <person name="Tulloss R.E."/>
            <person name="Uehling J."/>
            <person name="Grigoriev I.V."/>
            <person name="Vagvolgyi C."/>
            <person name="Papp T."/>
            <person name="Martin F.M."/>
            <person name="Miettinen O."/>
            <person name="Hibbett D.S."/>
            <person name="Nagy L.G."/>
        </authorList>
    </citation>
    <scope>NUCLEOTIDE SEQUENCE [LARGE SCALE GENOMIC DNA]</scope>
    <source>
        <strain evidence="2 3">CBS 309.79</strain>
    </source>
</reference>
<protein>
    <submittedName>
        <fullName evidence="2">Uncharacterized protein</fullName>
    </submittedName>
</protein>
<dbReference type="InterPro" id="IPR011009">
    <property type="entry name" value="Kinase-like_dom_sf"/>
</dbReference>
<dbReference type="Proteomes" id="UP000305067">
    <property type="component" value="Unassembled WGS sequence"/>
</dbReference>
<organism evidence="2 3">
    <name type="scientific">Pterulicium gracile</name>
    <dbReference type="NCBI Taxonomy" id="1884261"/>
    <lineage>
        <taxon>Eukaryota</taxon>
        <taxon>Fungi</taxon>
        <taxon>Dikarya</taxon>
        <taxon>Basidiomycota</taxon>
        <taxon>Agaricomycotina</taxon>
        <taxon>Agaricomycetes</taxon>
        <taxon>Agaricomycetidae</taxon>
        <taxon>Agaricales</taxon>
        <taxon>Pleurotineae</taxon>
        <taxon>Pterulaceae</taxon>
        <taxon>Pterulicium</taxon>
    </lineage>
</organism>
<dbReference type="AlphaFoldDB" id="A0A5C3Q207"/>
<dbReference type="EMBL" id="ML178921">
    <property type="protein sequence ID" value="TFK95157.1"/>
    <property type="molecule type" value="Genomic_DNA"/>
</dbReference>
<dbReference type="SUPFAM" id="SSF56112">
    <property type="entry name" value="Protein kinase-like (PK-like)"/>
    <property type="match status" value="1"/>
</dbReference>
<name>A0A5C3Q207_9AGAR</name>
<evidence type="ECO:0000256" key="1">
    <source>
        <dbReference type="SAM" id="MobiDB-lite"/>
    </source>
</evidence>
<dbReference type="STRING" id="1884261.A0A5C3Q207"/>
<feature type="region of interest" description="Disordered" evidence="1">
    <location>
        <begin position="155"/>
        <end position="185"/>
    </location>
</feature>
<gene>
    <name evidence="2" type="ORF">BDV98DRAFT_598969</name>
</gene>
<sequence>MPETRFLVFTLPPSKQTVGENVESPALATDRREINPEDTVADIMKVVRKLHNARDVELYRFSPQLTADGPLPRKSGKVTSRELLQLTGAHNYDLSKFCDYLDEDELTWSQVCERAGAPNPDIIAICVTLNAEAVAPGGSEEEEEVGSLPSRYFRTTREGPTPSQGASSLYAKHQGSTGKRKGVYDGRITVNGPPRVAAPVELYHPVFAEFKHHLNISHDDIPWDIIVSTTKLVELLSTIRSHENLRDSPELAKHLSKLLHTNSPSVVNSDLTVPDGMGLSPTPFAVQAIHLLREVKAEMGKGGSDAGVQVSLSYGRSWALVDRQPVNEYCCCPSFLLAIGGSYVGVLGAVITTNSVVQRLTPYTWAAHSHTFDEPEILELAHVFYALRLSLVSLATYYNTLSKPSPPPNFIHPRFVPHFTSYRVGDTEHQFTYVRPLLENSMVSLVYEVETTTSNGAKKRLVVKFVNRYCAELHRLLADCQMAPPLISHAPLGPGYKNMSMVVMDLVPGMSLWDRYGDGPLPEVVKTGVKDILHVIERKGFVYGDLRRPNVMVFNANSATTREDSLTVQFIDFDWAGKMGSGIRYPAHLSDIVKVTSGAEDMIEITREHMWSMFSNL</sequence>